<dbReference type="Pfam" id="PF00370">
    <property type="entry name" value="FGGY_N"/>
    <property type="match status" value="1"/>
</dbReference>
<comment type="caution">
    <text evidence="12">The sequence shown here is derived from an EMBL/GenBank/DDBJ whole genome shotgun (WGS) entry which is preliminary data.</text>
</comment>
<feature type="domain" description="Carbohydrate kinase FGGY C-terminal" evidence="11">
    <location>
        <begin position="241"/>
        <end position="424"/>
    </location>
</feature>
<evidence type="ECO:0000256" key="7">
    <source>
        <dbReference type="ARBA" id="ARBA00023277"/>
    </source>
</evidence>
<dbReference type="PROSITE" id="PS00933">
    <property type="entry name" value="FGGY_KINASES_1"/>
    <property type="match status" value="1"/>
</dbReference>
<dbReference type="Pfam" id="PF02782">
    <property type="entry name" value="FGGY_C"/>
    <property type="match status" value="1"/>
</dbReference>
<dbReference type="OrthoDB" id="9782710at2"/>
<feature type="site" description="Important for activity" evidence="8">
    <location>
        <position position="10"/>
    </location>
</feature>
<evidence type="ECO:0000313" key="12">
    <source>
        <dbReference type="EMBL" id="KHD98965.1"/>
    </source>
</evidence>
<gene>
    <name evidence="8 9" type="primary">xylB</name>
    <name evidence="12" type="ORF">GY22_01050</name>
</gene>
<dbReference type="EC" id="2.7.1.17" evidence="8 9"/>
<evidence type="ECO:0000256" key="4">
    <source>
        <dbReference type="ARBA" id="ARBA00022741"/>
    </source>
</evidence>
<keyword evidence="5 8" id="KW-0418">Kinase</keyword>
<protein>
    <recommendedName>
        <fullName evidence="8 9">Xylulose kinase</fullName>
        <shortName evidence="8 9">Xylulokinase</shortName>
        <ecNumber evidence="8 9">2.7.1.17</ecNumber>
    </recommendedName>
</protein>
<evidence type="ECO:0000256" key="9">
    <source>
        <dbReference type="RuleBase" id="RU364073"/>
    </source>
</evidence>
<dbReference type="GO" id="GO:0005998">
    <property type="term" value="P:xylulose catabolic process"/>
    <property type="evidence" value="ECO:0007669"/>
    <property type="project" value="UniProtKB-UniRule"/>
</dbReference>
<evidence type="ECO:0000313" key="13">
    <source>
        <dbReference type="Proteomes" id="UP000030466"/>
    </source>
</evidence>
<dbReference type="SUPFAM" id="SSF53067">
    <property type="entry name" value="Actin-like ATPase domain"/>
    <property type="match status" value="2"/>
</dbReference>
<keyword evidence="4 8" id="KW-0547">Nucleotide-binding</keyword>
<dbReference type="InterPro" id="IPR006000">
    <property type="entry name" value="Xylulokinase"/>
</dbReference>
<accession>A0A0A6VVS9</accession>
<dbReference type="PIRSF" id="PIRSF000538">
    <property type="entry name" value="GlpK"/>
    <property type="match status" value="1"/>
</dbReference>
<dbReference type="PANTHER" id="PTHR43095">
    <property type="entry name" value="SUGAR KINASE"/>
    <property type="match status" value="1"/>
</dbReference>
<dbReference type="HAMAP" id="MF_02220">
    <property type="entry name" value="XylB"/>
    <property type="match status" value="1"/>
</dbReference>
<dbReference type="InterPro" id="IPR050406">
    <property type="entry name" value="FGGY_Carb_Kinase"/>
</dbReference>
<dbReference type="InterPro" id="IPR018485">
    <property type="entry name" value="FGGY_C"/>
</dbReference>
<feature type="binding site" evidence="8">
    <location>
        <begin position="71"/>
        <end position="72"/>
    </location>
    <ligand>
        <name>substrate</name>
    </ligand>
</feature>
<feature type="domain" description="Carbohydrate kinase FGGY N-terminal" evidence="10">
    <location>
        <begin position="6"/>
        <end position="231"/>
    </location>
</feature>
<proteinExistence type="inferred from homology"/>
<name>A0A0A6VVS9_KOCRO</name>
<keyword evidence="2 8" id="KW-0859">Xylose metabolism</keyword>
<evidence type="ECO:0000256" key="8">
    <source>
        <dbReference type="HAMAP-Rule" id="MF_02220"/>
    </source>
</evidence>
<dbReference type="NCBIfam" id="TIGR01312">
    <property type="entry name" value="XylB"/>
    <property type="match status" value="1"/>
</dbReference>
<evidence type="ECO:0000256" key="1">
    <source>
        <dbReference type="ARBA" id="ARBA00009156"/>
    </source>
</evidence>
<feature type="active site" description="Proton acceptor" evidence="8">
    <location>
        <position position="225"/>
    </location>
</feature>
<organism evidence="12 13">
    <name type="scientific">Kocuria rosea subsp. polaris</name>
    <dbReference type="NCBI Taxonomy" id="136273"/>
    <lineage>
        <taxon>Bacteria</taxon>
        <taxon>Bacillati</taxon>
        <taxon>Actinomycetota</taxon>
        <taxon>Actinomycetes</taxon>
        <taxon>Micrococcales</taxon>
        <taxon>Micrococcaceae</taxon>
        <taxon>Kocuria</taxon>
    </lineage>
</organism>
<dbReference type="InterPro" id="IPR018484">
    <property type="entry name" value="FGGY_N"/>
</dbReference>
<comment type="similarity">
    <text evidence="1 8 9">Belongs to the FGGY kinase family.</text>
</comment>
<reference evidence="12 13" key="1">
    <citation type="journal article" date="2003" name="Int. J. Syst. Evol. Microbiol.">
        <title>Kocuria polaris sp. nov., an orange-pigmented psychrophilic bacterium isolated from an Antarctic cyanobacterial mat sample.</title>
        <authorList>
            <person name="Reddy G.S."/>
            <person name="Prakash J.S."/>
            <person name="Prabahar V."/>
            <person name="Matsumoto G.I."/>
            <person name="Stackebrandt E."/>
            <person name="Shivaji S."/>
        </authorList>
    </citation>
    <scope>NUCLEOTIDE SEQUENCE [LARGE SCALE GENOMIC DNA]</scope>
    <source>
        <strain evidence="12 13">CMS 76or</strain>
    </source>
</reference>
<dbReference type="PANTHER" id="PTHR43095:SF5">
    <property type="entry name" value="XYLULOSE KINASE"/>
    <property type="match status" value="1"/>
</dbReference>
<dbReference type="EMBL" id="JSUH01000001">
    <property type="protein sequence ID" value="KHD98965.1"/>
    <property type="molecule type" value="Genomic_DNA"/>
</dbReference>
<evidence type="ECO:0000256" key="5">
    <source>
        <dbReference type="ARBA" id="ARBA00022777"/>
    </source>
</evidence>
<dbReference type="AlphaFoldDB" id="A0A0A6VVS9"/>
<keyword evidence="3 8" id="KW-0808">Transferase</keyword>
<dbReference type="Gene3D" id="3.30.420.40">
    <property type="match status" value="2"/>
</dbReference>
<comment type="catalytic activity">
    <reaction evidence="8 9">
        <text>D-xylulose + ATP = D-xylulose 5-phosphate + ADP + H(+)</text>
        <dbReference type="Rhea" id="RHEA:10964"/>
        <dbReference type="ChEBI" id="CHEBI:15378"/>
        <dbReference type="ChEBI" id="CHEBI:17140"/>
        <dbReference type="ChEBI" id="CHEBI:30616"/>
        <dbReference type="ChEBI" id="CHEBI:57737"/>
        <dbReference type="ChEBI" id="CHEBI:456216"/>
        <dbReference type="EC" id="2.7.1.17"/>
    </reaction>
</comment>
<keyword evidence="13" id="KW-1185">Reference proteome</keyword>
<evidence type="ECO:0000256" key="2">
    <source>
        <dbReference type="ARBA" id="ARBA00022629"/>
    </source>
</evidence>
<dbReference type="InterPro" id="IPR000577">
    <property type="entry name" value="Carb_kinase_FGGY"/>
</dbReference>
<dbReference type="RefSeq" id="WP_035923425.1">
    <property type="nucleotide sequence ID" value="NZ_JSUH01000001.1"/>
</dbReference>
<dbReference type="GO" id="GO:0004856">
    <property type="term" value="F:D-xylulokinase activity"/>
    <property type="evidence" value="ECO:0007669"/>
    <property type="project" value="UniProtKB-UniRule"/>
</dbReference>
<dbReference type="InterPro" id="IPR043129">
    <property type="entry name" value="ATPase_NBD"/>
</dbReference>
<evidence type="ECO:0000256" key="6">
    <source>
        <dbReference type="ARBA" id="ARBA00022840"/>
    </source>
</evidence>
<evidence type="ECO:0000259" key="11">
    <source>
        <dbReference type="Pfam" id="PF02782"/>
    </source>
</evidence>
<sequence>MARTTVLGIDSSTQSTKALLVDAGTGEVLAQRRAPHPDGTEVDPRAWLAALDDAAGPFLAEAAAVSVGGQQHGMVALDEHDAVVRDALLWNDTRSAPQARRLVEEMGGAAACAEELGSVLVASMTSTKLRWMAEHEPEHAARTHRVLLPHDYLSHHLDADRSSFFTDRGDASGTGYFSTRTGAWDHALVEQALGHDLELPQVATAPNAVMGRTAAGAVLAAGTGDNMAAALGVTLGPGDVSLSIGTSGVAAMVSETRTADPSGLVTGFADATGRYLPMATTLNAARILEFGARVLGVDHAGLAELALAGRPGAGGVTLLPYLDGERTPDRPEARATLHGMSSRTGREDIARACVEGLLCSLADGVAALERATGTAAERILLIGGGAQSEAVRRLAPAVLGRPVLVPAPAEYVALGAARQAAWALSGEDEPPAWALAGARQYEAEPTPGVLEAYRTLRDRTAGWSRPPAGAHPQR</sequence>
<keyword evidence="6 8" id="KW-0067">ATP-binding</keyword>
<dbReference type="CDD" id="cd07809">
    <property type="entry name" value="ASKHA_NBD_FGGY_BaXK-like"/>
    <property type="match status" value="1"/>
</dbReference>
<comment type="function">
    <text evidence="8">Catalyzes the phosphorylation of D-xylulose to D-xylulose 5-phosphate.</text>
</comment>
<dbReference type="InterPro" id="IPR018483">
    <property type="entry name" value="Carb_kinase_FGGY_CS"/>
</dbReference>
<evidence type="ECO:0000259" key="10">
    <source>
        <dbReference type="Pfam" id="PF00370"/>
    </source>
</evidence>
<dbReference type="GO" id="GO:0005524">
    <property type="term" value="F:ATP binding"/>
    <property type="evidence" value="ECO:0007669"/>
    <property type="project" value="UniProtKB-UniRule"/>
</dbReference>
<dbReference type="GO" id="GO:0042732">
    <property type="term" value="P:D-xylose metabolic process"/>
    <property type="evidence" value="ECO:0007669"/>
    <property type="project" value="UniProtKB-KW"/>
</dbReference>
<keyword evidence="7 8" id="KW-0119">Carbohydrate metabolism</keyword>
<evidence type="ECO:0000256" key="3">
    <source>
        <dbReference type="ARBA" id="ARBA00022679"/>
    </source>
</evidence>
<dbReference type="Proteomes" id="UP000030466">
    <property type="component" value="Unassembled WGS sequence"/>
</dbReference>